<dbReference type="Gene3D" id="1.10.8.60">
    <property type="match status" value="1"/>
</dbReference>
<keyword evidence="1" id="KW-0547">Nucleotide-binding</keyword>
<dbReference type="PROSITE" id="PS00688">
    <property type="entry name" value="SIGMA54_INTERACT_3"/>
    <property type="match status" value="1"/>
</dbReference>
<feature type="domain" description="Sigma-54 factor interaction" evidence="8">
    <location>
        <begin position="138"/>
        <end position="367"/>
    </location>
</feature>
<dbReference type="eggNOG" id="COG2204">
    <property type="taxonomic scope" value="Bacteria"/>
</dbReference>
<evidence type="ECO:0000259" key="9">
    <source>
        <dbReference type="PROSITE" id="PS50110"/>
    </source>
</evidence>
<feature type="domain" description="Response regulatory" evidence="9">
    <location>
        <begin position="3"/>
        <end position="118"/>
    </location>
</feature>
<dbReference type="GO" id="GO:0000160">
    <property type="term" value="P:phosphorelay signal transduction system"/>
    <property type="evidence" value="ECO:0007669"/>
    <property type="project" value="InterPro"/>
</dbReference>
<evidence type="ECO:0000313" key="11">
    <source>
        <dbReference type="Proteomes" id="UP000001784"/>
    </source>
</evidence>
<gene>
    <name evidence="10" type="ordered locus">Sfum_3737</name>
</gene>
<dbReference type="HOGENOM" id="CLU_000445_0_3_7"/>
<evidence type="ECO:0000259" key="8">
    <source>
        <dbReference type="PROSITE" id="PS50045"/>
    </source>
</evidence>
<evidence type="ECO:0000256" key="5">
    <source>
        <dbReference type="ARBA" id="ARBA00023163"/>
    </source>
</evidence>
<dbReference type="PROSITE" id="PS00676">
    <property type="entry name" value="SIGMA54_INTERACT_2"/>
    <property type="match status" value="1"/>
</dbReference>
<dbReference type="InterPro" id="IPR002078">
    <property type="entry name" value="Sigma_54_int"/>
</dbReference>
<dbReference type="Gene3D" id="1.10.10.60">
    <property type="entry name" value="Homeodomain-like"/>
    <property type="match status" value="1"/>
</dbReference>
<dbReference type="InterPro" id="IPR025943">
    <property type="entry name" value="Sigma_54_int_dom_ATP-bd_2"/>
</dbReference>
<dbReference type="SUPFAM" id="SSF52540">
    <property type="entry name" value="P-loop containing nucleoside triphosphate hydrolases"/>
    <property type="match status" value="1"/>
</dbReference>
<keyword evidence="5" id="KW-0804">Transcription</keyword>
<dbReference type="OrthoDB" id="9814761at2"/>
<dbReference type="Proteomes" id="UP000001784">
    <property type="component" value="Chromosome"/>
</dbReference>
<dbReference type="KEGG" id="sfu:Sfum_3737"/>
<dbReference type="RefSeq" id="WP_011700532.1">
    <property type="nucleotide sequence ID" value="NC_008554.1"/>
</dbReference>
<dbReference type="SMART" id="SM00382">
    <property type="entry name" value="AAA"/>
    <property type="match status" value="1"/>
</dbReference>
<dbReference type="InterPro" id="IPR001789">
    <property type="entry name" value="Sig_transdc_resp-reg_receiver"/>
</dbReference>
<dbReference type="InParanoid" id="A0LPQ5"/>
<dbReference type="SUPFAM" id="SSF52172">
    <property type="entry name" value="CheY-like"/>
    <property type="match status" value="1"/>
</dbReference>
<dbReference type="AlphaFoldDB" id="A0LPQ5"/>
<dbReference type="Pfam" id="PF00158">
    <property type="entry name" value="Sigma54_activat"/>
    <property type="match status" value="1"/>
</dbReference>
<feature type="modified residue" description="4-aspartylphosphate" evidence="6">
    <location>
        <position position="52"/>
    </location>
</feature>
<dbReference type="PANTHER" id="PTHR32071">
    <property type="entry name" value="TRANSCRIPTIONAL REGULATORY PROTEIN"/>
    <property type="match status" value="1"/>
</dbReference>
<evidence type="ECO:0000256" key="7">
    <source>
        <dbReference type="SAM" id="MobiDB-lite"/>
    </source>
</evidence>
<reference evidence="10 11" key="1">
    <citation type="submission" date="2006-10" db="EMBL/GenBank/DDBJ databases">
        <title>Complete sequence of Syntrophobacter fumaroxidans MPOB.</title>
        <authorList>
            <consortium name="US DOE Joint Genome Institute"/>
            <person name="Copeland A."/>
            <person name="Lucas S."/>
            <person name="Lapidus A."/>
            <person name="Barry K."/>
            <person name="Detter J.C."/>
            <person name="Glavina del Rio T."/>
            <person name="Hammon N."/>
            <person name="Israni S."/>
            <person name="Pitluck S."/>
            <person name="Goltsman E.G."/>
            <person name="Martinez M."/>
            <person name="Schmutz J."/>
            <person name="Larimer F."/>
            <person name="Land M."/>
            <person name="Hauser L."/>
            <person name="Kyrpides N."/>
            <person name="Kim E."/>
            <person name="Boone D.R."/>
            <person name="Brockman F."/>
            <person name="Culley D."/>
            <person name="Ferry J."/>
            <person name="Gunsalus R."/>
            <person name="McInerney M.J."/>
            <person name="Morrison M."/>
            <person name="Plugge C."/>
            <person name="Rohlin L."/>
            <person name="Scholten J."/>
            <person name="Sieber J."/>
            <person name="Stams A.J.M."/>
            <person name="Worm P."/>
            <person name="Henstra A.M."/>
            <person name="Richardson P."/>
        </authorList>
    </citation>
    <scope>NUCLEOTIDE SEQUENCE [LARGE SCALE GENOMIC DNA]</scope>
    <source>
        <strain evidence="11">DSM 10017 / MPOB</strain>
    </source>
</reference>
<evidence type="ECO:0000256" key="4">
    <source>
        <dbReference type="ARBA" id="ARBA00023125"/>
    </source>
</evidence>
<dbReference type="InterPro" id="IPR011006">
    <property type="entry name" value="CheY-like_superfamily"/>
</dbReference>
<accession>A0LPQ5</accession>
<organism evidence="10 11">
    <name type="scientific">Syntrophobacter fumaroxidans (strain DSM 10017 / MPOB)</name>
    <dbReference type="NCBI Taxonomy" id="335543"/>
    <lineage>
        <taxon>Bacteria</taxon>
        <taxon>Pseudomonadati</taxon>
        <taxon>Thermodesulfobacteriota</taxon>
        <taxon>Syntrophobacteria</taxon>
        <taxon>Syntrophobacterales</taxon>
        <taxon>Syntrophobacteraceae</taxon>
        <taxon>Syntrophobacter</taxon>
    </lineage>
</organism>
<dbReference type="InterPro" id="IPR058031">
    <property type="entry name" value="AAA_lid_NorR"/>
</dbReference>
<dbReference type="GO" id="GO:0006355">
    <property type="term" value="P:regulation of DNA-templated transcription"/>
    <property type="evidence" value="ECO:0007669"/>
    <property type="project" value="InterPro"/>
</dbReference>
<dbReference type="SUPFAM" id="SSF46689">
    <property type="entry name" value="Homeodomain-like"/>
    <property type="match status" value="1"/>
</dbReference>
<dbReference type="GO" id="GO:0005524">
    <property type="term" value="F:ATP binding"/>
    <property type="evidence" value="ECO:0007669"/>
    <property type="project" value="UniProtKB-KW"/>
</dbReference>
<keyword evidence="11" id="KW-1185">Reference proteome</keyword>
<evidence type="ECO:0000256" key="2">
    <source>
        <dbReference type="ARBA" id="ARBA00022840"/>
    </source>
</evidence>
<dbReference type="SMART" id="SM00448">
    <property type="entry name" value="REC"/>
    <property type="match status" value="1"/>
</dbReference>
<dbReference type="EMBL" id="CP000478">
    <property type="protein sequence ID" value="ABK19407.1"/>
    <property type="molecule type" value="Genomic_DNA"/>
</dbReference>
<keyword evidence="6" id="KW-0597">Phosphoprotein</keyword>
<keyword evidence="4" id="KW-0238">DNA-binding</keyword>
<name>A0LPQ5_SYNFM</name>
<evidence type="ECO:0000313" key="10">
    <source>
        <dbReference type="EMBL" id="ABK19407.1"/>
    </source>
</evidence>
<dbReference type="CDD" id="cd00009">
    <property type="entry name" value="AAA"/>
    <property type="match status" value="1"/>
</dbReference>
<proteinExistence type="predicted"/>
<dbReference type="FunFam" id="3.40.50.300:FF:000006">
    <property type="entry name" value="DNA-binding transcriptional regulator NtrC"/>
    <property type="match status" value="1"/>
</dbReference>
<feature type="region of interest" description="Disordered" evidence="7">
    <location>
        <begin position="393"/>
        <end position="419"/>
    </location>
</feature>
<dbReference type="InterPro" id="IPR009057">
    <property type="entry name" value="Homeodomain-like_sf"/>
</dbReference>
<dbReference type="InterPro" id="IPR003593">
    <property type="entry name" value="AAA+_ATPase"/>
</dbReference>
<dbReference type="GO" id="GO:0003677">
    <property type="term" value="F:DNA binding"/>
    <property type="evidence" value="ECO:0007669"/>
    <property type="project" value="UniProtKB-KW"/>
</dbReference>
<protein>
    <submittedName>
        <fullName evidence="10">Putative two component, sigma54 specific, transcriptional regulator, Fis family</fullName>
    </submittedName>
</protein>
<dbReference type="PROSITE" id="PS00675">
    <property type="entry name" value="SIGMA54_INTERACT_1"/>
    <property type="match status" value="1"/>
</dbReference>
<dbReference type="PROSITE" id="PS50045">
    <property type="entry name" value="SIGMA54_INTERACT_4"/>
    <property type="match status" value="1"/>
</dbReference>
<keyword evidence="2" id="KW-0067">ATP-binding</keyword>
<dbReference type="Pfam" id="PF00072">
    <property type="entry name" value="Response_reg"/>
    <property type="match status" value="1"/>
</dbReference>
<evidence type="ECO:0000256" key="3">
    <source>
        <dbReference type="ARBA" id="ARBA00023015"/>
    </source>
</evidence>
<sequence length="469" mass="51628" precursor="true">MAKVLIIDDDPEFCRVFCRMAGQLGHAAVSVQRLGDGLLKVYAEAFDVVFLDVRMPDGNGLVDGLPQIREAPSCPEVIIITGFGSQDGAELAICSGAWDYLEKPASLERMMLALLRASQYREAKACRNTAMALKRGNIVGNSPGLAGCLDLVAQAAGSDVNVLIKGETGTGKELIAAAIHENSPRAAGNFVVVDCAALPESLIESMLFGHCRGAFTDATHDRVGLIKQADGGTLLLDEVGELPFTVQKAFLRVLQERRFRPLGSSREINSNFRLIAASNRDLYQMVKAGHFREDLFFRLQTITIAVPPLRSRVEDIRDLVLHQVHRICRYCRIDSKGISPDFIEALESYEWPGNVRELIHVIERTITLTRDEPTLYACHLPLHIRVKAARNSVSHSPPAQKASDSPPTPGSAGTSGNHPLTTLQQARESAERQYLADLIRSVGRDIDRCCRLSGLSRARFYQLLKKYEL</sequence>
<dbReference type="PANTHER" id="PTHR32071:SF113">
    <property type="entry name" value="ALGINATE BIOSYNTHESIS TRANSCRIPTIONAL REGULATORY PROTEIN ALGB"/>
    <property type="match status" value="1"/>
</dbReference>
<dbReference type="PROSITE" id="PS50110">
    <property type="entry name" value="RESPONSE_REGULATORY"/>
    <property type="match status" value="1"/>
</dbReference>
<dbReference type="Pfam" id="PF25601">
    <property type="entry name" value="AAA_lid_14"/>
    <property type="match status" value="1"/>
</dbReference>
<dbReference type="InterPro" id="IPR025662">
    <property type="entry name" value="Sigma_54_int_dom_ATP-bd_1"/>
</dbReference>
<dbReference type="InterPro" id="IPR027417">
    <property type="entry name" value="P-loop_NTPase"/>
</dbReference>
<evidence type="ECO:0000256" key="1">
    <source>
        <dbReference type="ARBA" id="ARBA00022741"/>
    </source>
</evidence>
<dbReference type="STRING" id="335543.Sfum_3737"/>
<dbReference type="InterPro" id="IPR025944">
    <property type="entry name" value="Sigma_54_int_dom_CS"/>
</dbReference>
<dbReference type="Gene3D" id="3.40.50.300">
    <property type="entry name" value="P-loop containing nucleotide triphosphate hydrolases"/>
    <property type="match status" value="1"/>
</dbReference>
<evidence type="ECO:0000256" key="6">
    <source>
        <dbReference type="PROSITE-ProRule" id="PRU00169"/>
    </source>
</evidence>
<keyword evidence="3" id="KW-0805">Transcription regulation</keyword>
<dbReference type="Gene3D" id="3.40.50.2300">
    <property type="match status" value="1"/>
</dbReference>